<dbReference type="EMBL" id="JADBGG010000014">
    <property type="protein sequence ID" value="MBE1425409.1"/>
    <property type="molecule type" value="Genomic_DNA"/>
</dbReference>
<proteinExistence type="predicted"/>
<evidence type="ECO:0008006" key="5">
    <source>
        <dbReference type="Google" id="ProtNLM"/>
    </source>
</evidence>
<feature type="transmembrane region" description="Helical" evidence="1">
    <location>
        <begin position="399"/>
        <end position="420"/>
    </location>
</feature>
<organism evidence="3 4">
    <name type="scientific">Desulfomicrobium macestii</name>
    <dbReference type="NCBI Taxonomy" id="90731"/>
    <lineage>
        <taxon>Bacteria</taxon>
        <taxon>Pseudomonadati</taxon>
        <taxon>Thermodesulfobacteriota</taxon>
        <taxon>Desulfovibrionia</taxon>
        <taxon>Desulfovibrionales</taxon>
        <taxon>Desulfomicrobiaceae</taxon>
        <taxon>Desulfomicrobium</taxon>
    </lineage>
</organism>
<dbReference type="Pfam" id="PF13163">
    <property type="entry name" value="DUF3999"/>
    <property type="match status" value="1"/>
</dbReference>
<evidence type="ECO:0000313" key="3">
    <source>
        <dbReference type="EMBL" id="MBE1425409.1"/>
    </source>
</evidence>
<reference evidence="3 4" key="1">
    <citation type="submission" date="2020-10" db="EMBL/GenBank/DDBJ databases">
        <title>Genomic Encyclopedia of Type Strains, Phase IV (KMG-IV): sequencing the most valuable type-strain genomes for metagenomic binning, comparative biology and taxonomic classification.</title>
        <authorList>
            <person name="Goeker M."/>
        </authorList>
    </citation>
    <scope>NUCLEOTIDE SEQUENCE [LARGE SCALE GENOMIC DNA]</scope>
    <source>
        <strain evidence="3 4">DSM 4194</strain>
    </source>
</reference>
<dbReference type="InterPro" id="IPR025060">
    <property type="entry name" value="DUF3999"/>
</dbReference>
<dbReference type="Proteomes" id="UP000639010">
    <property type="component" value="Unassembled WGS sequence"/>
</dbReference>
<feature type="signal peptide" evidence="2">
    <location>
        <begin position="1"/>
        <end position="17"/>
    </location>
</feature>
<keyword evidence="1" id="KW-0472">Membrane</keyword>
<dbReference type="RefSeq" id="WP_192623647.1">
    <property type="nucleotide sequence ID" value="NZ_JADBGG010000014.1"/>
</dbReference>
<name>A0ABR9H3Z3_9BACT</name>
<protein>
    <recommendedName>
        <fullName evidence="5">DUF3999 domain-containing protein</fullName>
    </recommendedName>
</protein>
<comment type="caution">
    <text evidence="3">The sequence shown here is derived from an EMBL/GenBank/DDBJ whole genome shotgun (WGS) entry which is preliminary data.</text>
</comment>
<keyword evidence="4" id="KW-1185">Reference proteome</keyword>
<keyword evidence="1" id="KW-1133">Transmembrane helix</keyword>
<keyword evidence="2" id="KW-0732">Signal</keyword>
<evidence type="ECO:0000256" key="1">
    <source>
        <dbReference type="SAM" id="Phobius"/>
    </source>
</evidence>
<accession>A0ABR9H3Z3</accession>
<evidence type="ECO:0000256" key="2">
    <source>
        <dbReference type="SAM" id="SignalP"/>
    </source>
</evidence>
<gene>
    <name evidence="3" type="ORF">H4684_002062</name>
</gene>
<sequence>MMFIVLLVLLAPFSAQAASPMDFARGYLLETQADFALQRLELPFEVYNASVRADLADLRVFNAEGAEVPMHLRRIQVLPAAAQEQPLPLFRVAGGSEGVQDYDFRMQVRTSDQGAVLETRMSALPPETEQALLLDASAITEDLVALRFEAGTSSSAFLRVEVRGSDDLFSWRPSGSAVLAFMEHENGRILQDRVMLHGKRWKYYLLTGPADLSLLTGAHARKVSGDAGLTRRFLPLTGELIEEGTYEYILPPALPVDVLDLGDVENAVLGVKVLSPLKDDWRQVAAGALFRLTVDGQSLAGPGLALHGPHERLRIVMQGAPVPLRVGWLPHELVFMPQGPGPFTLAVGSRSAKRGPDMLAAMLGDKKIGTLRLGTAVIAAPVVLGGEDRLLPESNHAAFVLWAVLGLGVVLLGFMAWRLVRTLDQKK</sequence>
<evidence type="ECO:0000313" key="4">
    <source>
        <dbReference type="Proteomes" id="UP000639010"/>
    </source>
</evidence>
<keyword evidence="1" id="KW-0812">Transmembrane</keyword>
<feature type="chain" id="PRO_5046974359" description="DUF3999 domain-containing protein" evidence="2">
    <location>
        <begin position="18"/>
        <end position="427"/>
    </location>
</feature>